<dbReference type="GeneID" id="106063720"/>
<dbReference type="InterPro" id="IPR036028">
    <property type="entry name" value="SH3-like_dom_sf"/>
</dbReference>
<feature type="compositionally biased region" description="Basic and acidic residues" evidence="3">
    <location>
        <begin position="121"/>
        <end position="145"/>
    </location>
</feature>
<evidence type="ECO:0000256" key="1">
    <source>
        <dbReference type="ARBA" id="ARBA00022443"/>
    </source>
</evidence>
<dbReference type="PANTHER" id="PTHR15176:SF1">
    <property type="entry name" value="NEPHROCYSTIN-1"/>
    <property type="match status" value="1"/>
</dbReference>
<name>A0A9W2ZT56_BIOGL</name>
<dbReference type="Gene3D" id="2.30.30.40">
    <property type="entry name" value="SH3 Domains"/>
    <property type="match status" value="1"/>
</dbReference>
<dbReference type="InterPro" id="IPR039687">
    <property type="entry name" value="NPHP1"/>
</dbReference>
<dbReference type="GO" id="GO:0005929">
    <property type="term" value="C:cilium"/>
    <property type="evidence" value="ECO:0007669"/>
    <property type="project" value="TreeGrafter"/>
</dbReference>
<dbReference type="SUPFAM" id="SSF50044">
    <property type="entry name" value="SH3-domain"/>
    <property type="match status" value="1"/>
</dbReference>
<evidence type="ECO:0000259" key="4">
    <source>
        <dbReference type="PROSITE" id="PS50002"/>
    </source>
</evidence>
<accession>A0A9W2ZT56</accession>
<dbReference type="InterPro" id="IPR001452">
    <property type="entry name" value="SH3_domain"/>
</dbReference>
<feature type="compositionally biased region" description="Basic and acidic residues" evidence="3">
    <location>
        <begin position="277"/>
        <end position="303"/>
    </location>
</feature>
<feature type="compositionally biased region" description="Acidic residues" evidence="3">
    <location>
        <begin position="246"/>
        <end position="276"/>
    </location>
</feature>
<dbReference type="SMART" id="SM00326">
    <property type="entry name" value="SH3"/>
    <property type="match status" value="1"/>
</dbReference>
<dbReference type="PANTHER" id="PTHR15176">
    <property type="entry name" value="NEPHROCYSTIN"/>
    <property type="match status" value="1"/>
</dbReference>
<feature type="compositionally biased region" description="Acidic residues" evidence="3">
    <location>
        <begin position="210"/>
        <end position="226"/>
    </location>
</feature>
<sequence>MAPWNKEVGPLSKAQKEGDVLKKKVDQVVKESNKIVSQKVKGDQVTEKQKKLEQMFQNCIDTKTQVTQHLVEVEKLEEKNEPTKMKDFDKKITAELNRVSVMKTLLEETMKKLLPNTQEEDFIKSHQQAEEKGKVEKKEADKTQNEAEDDDEEEEEDDEEEEEDEEEDDEEEDDDDEEEEEDDDDDIETDEVKAKKIPKQAAVSTVQKEESEEEEDEDESEEEEEEEKPKPVPRSAVPKLKVEEKKDDEDDKDDDDEDDDDDEEEEDDDNSDNDDIEVPKEKSEKAETVKKETKSQKLHKFETMDDYEGEEDGDLSFKEGEVLVILDTSREDGWWKARNEKGDIGMVPSTYLKKLPEEPEQASEGEEEMSGEDEVDHSTAPRTKRGRKLWRGLKQALNETTVSDVLHALGAVPSGFRLSTLCRKFNEGYMFRLINFLFPKLSHSNLTYKDLLFDPALNKICLRQTKIDRVVTIVSCQQIPPPSAGIDVLDRHVRVCLFDGIHILSNIHSVAVASVDKTQRAWTFTTKLGDLMDPGSHAEFFVRSNANVDNIGILFELGISYLRSSTQEKGEFSCGWVHLPLLDETGNVVTNRSFDLQLHGGTPYEKDVEVDPSISRRATSNSLVALISGNKQPRLAVKISEPKKLQKDLMDTLPDTLVGNTCLLQLYAYYRQCLADVLLRDKLDLNSTELIHSPFLKTFPAVADCPDLMKILRTAWLEKLQEVKRADKPLFSIGSNPLRDEEYMKKLFKDVFMETVYSISSLATLPDYTMGDVDILKLRQEQINRFMEKKRATRTTLAALLSEDFVYEPFNMEEVAFTVIGPYCLMKQQVATEN</sequence>
<reference evidence="6" key="1">
    <citation type="submission" date="2025-08" db="UniProtKB">
        <authorList>
            <consortium name="RefSeq"/>
        </authorList>
    </citation>
    <scope>IDENTIFICATION</scope>
</reference>
<dbReference type="OMA" id="CYLIALM"/>
<feature type="domain" description="SH3" evidence="4">
    <location>
        <begin position="296"/>
        <end position="357"/>
    </location>
</feature>
<feature type="compositionally biased region" description="Acidic residues" evidence="3">
    <location>
        <begin position="358"/>
        <end position="375"/>
    </location>
</feature>
<dbReference type="PROSITE" id="PS50002">
    <property type="entry name" value="SH3"/>
    <property type="match status" value="1"/>
</dbReference>
<dbReference type="OrthoDB" id="5340910at2759"/>
<evidence type="ECO:0000256" key="2">
    <source>
        <dbReference type="PROSITE-ProRule" id="PRU00192"/>
    </source>
</evidence>
<dbReference type="GO" id="GO:0090251">
    <property type="term" value="P:protein localization involved in establishment of planar polarity"/>
    <property type="evidence" value="ECO:0007669"/>
    <property type="project" value="TreeGrafter"/>
</dbReference>
<dbReference type="Proteomes" id="UP001165740">
    <property type="component" value="Chromosome 3"/>
</dbReference>
<dbReference type="PRINTS" id="PR00452">
    <property type="entry name" value="SH3DOMAIN"/>
</dbReference>
<dbReference type="RefSeq" id="XP_055878186.1">
    <property type="nucleotide sequence ID" value="XM_056022211.1"/>
</dbReference>
<feature type="compositionally biased region" description="Acidic residues" evidence="3">
    <location>
        <begin position="146"/>
        <end position="189"/>
    </location>
</feature>
<evidence type="ECO:0000313" key="5">
    <source>
        <dbReference type="Proteomes" id="UP001165740"/>
    </source>
</evidence>
<dbReference type="GO" id="GO:0005737">
    <property type="term" value="C:cytoplasm"/>
    <property type="evidence" value="ECO:0007669"/>
    <property type="project" value="TreeGrafter"/>
</dbReference>
<keyword evidence="1 2" id="KW-0728">SH3 domain</keyword>
<feature type="compositionally biased region" description="Acidic residues" evidence="3">
    <location>
        <begin position="304"/>
        <end position="313"/>
    </location>
</feature>
<gene>
    <name evidence="6" type="primary">LOC106063720</name>
</gene>
<dbReference type="AlphaFoldDB" id="A0A9W2ZT56"/>
<protein>
    <submittedName>
        <fullName evidence="6">Nephrocystin-1-like isoform X1</fullName>
    </submittedName>
</protein>
<keyword evidence="5" id="KW-1185">Reference proteome</keyword>
<feature type="region of interest" description="Disordered" evidence="3">
    <location>
        <begin position="113"/>
        <end position="313"/>
    </location>
</feature>
<dbReference type="Pfam" id="PF00018">
    <property type="entry name" value="SH3_1"/>
    <property type="match status" value="1"/>
</dbReference>
<evidence type="ECO:0000256" key="3">
    <source>
        <dbReference type="SAM" id="MobiDB-lite"/>
    </source>
</evidence>
<evidence type="ECO:0000313" key="6">
    <source>
        <dbReference type="RefSeq" id="XP_055878186.1"/>
    </source>
</evidence>
<organism evidence="5 6">
    <name type="scientific">Biomphalaria glabrata</name>
    <name type="common">Bloodfluke planorb</name>
    <name type="synonym">Freshwater snail</name>
    <dbReference type="NCBI Taxonomy" id="6526"/>
    <lineage>
        <taxon>Eukaryota</taxon>
        <taxon>Metazoa</taxon>
        <taxon>Spiralia</taxon>
        <taxon>Lophotrochozoa</taxon>
        <taxon>Mollusca</taxon>
        <taxon>Gastropoda</taxon>
        <taxon>Heterobranchia</taxon>
        <taxon>Euthyneura</taxon>
        <taxon>Panpulmonata</taxon>
        <taxon>Hygrophila</taxon>
        <taxon>Lymnaeoidea</taxon>
        <taxon>Planorbidae</taxon>
        <taxon>Biomphalaria</taxon>
    </lineage>
</organism>
<feature type="region of interest" description="Disordered" evidence="3">
    <location>
        <begin position="354"/>
        <end position="385"/>
    </location>
</feature>
<proteinExistence type="predicted"/>